<keyword evidence="7" id="KW-1185">Reference proteome</keyword>
<dbReference type="Gene3D" id="3.40.720.10">
    <property type="entry name" value="Alkaline Phosphatase, subunit A"/>
    <property type="match status" value="1"/>
</dbReference>
<keyword evidence="4" id="KW-0106">Calcium</keyword>
<organism evidence="6 7">
    <name type="scientific">Spirosoma montaniterrae</name>
    <dbReference type="NCBI Taxonomy" id="1178516"/>
    <lineage>
        <taxon>Bacteria</taxon>
        <taxon>Pseudomonadati</taxon>
        <taxon>Bacteroidota</taxon>
        <taxon>Cytophagia</taxon>
        <taxon>Cytophagales</taxon>
        <taxon>Cytophagaceae</taxon>
        <taxon>Spirosoma</taxon>
    </lineage>
</organism>
<evidence type="ECO:0000313" key="7">
    <source>
        <dbReference type="Proteomes" id="UP000187941"/>
    </source>
</evidence>
<dbReference type="InterPro" id="IPR050738">
    <property type="entry name" value="Sulfatase"/>
</dbReference>
<protein>
    <submittedName>
        <fullName evidence="6">Sulfatase</fullName>
    </submittedName>
</protein>
<dbReference type="PANTHER" id="PTHR42693:SF53">
    <property type="entry name" value="ENDO-4-O-SULFATASE"/>
    <property type="match status" value="1"/>
</dbReference>
<dbReference type="GO" id="GO:0004065">
    <property type="term" value="F:arylsulfatase activity"/>
    <property type="evidence" value="ECO:0007669"/>
    <property type="project" value="TreeGrafter"/>
</dbReference>
<name>A0A1P9WTV8_9BACT</name>
<dbReference type="GO" id="GO:0046872">
    <property type="term" value="F:metal ion binding"/>
    <property type="evidence" value="ECO:0007669"/>
    <property type="project" value="UniProtKB-KW"/>
</dbReference>
<dbReference type="InterPro" id="IPR024607">
    <property type="entry name" value="Sulfatase_CS"/>
</dbReference>
<dbReference type="KEGG" id="smon:AWR27_05510"/>
<evidence type="ECO:0000256" key="3">
    <source>
        <dbReference type="ARBA" id="ARBA00022801"/>
    </source>
</evidence>
<dbReference type="CDD" id="cd16027">
    <property type="entry name" value="SGSH"/>
    <property type="match status" value="1"/>
</dbReference>
<evidence type="ECO:0000313" key="6">
    <source>
        <dbReference type="EMBL" id="AQG78826.1"/>
    </source>
</evidence>
<dbReference type="SUPFAM" id="SSF53649">
    <property type="entry name" value="Alkaline phosphatase-like"/>
    <property type="match status" value="1"/>
</dbReference>
<evidence type="ECO:0000256" key="2">
    <source>
        <dbReference type="ARBA" id="ARBA00022723"/>
    </source>
</evidence>
<reference evidence="6 7" key="1">
    <citation type="submission" date="2016-01" db="EMBL/GenBank/DDBJ databases">
        <authorList>
            <person name="Oliw E.H."/>
        </authorList>
    </citation>
    <scope>NUCLEOTIDE SEQUENCE [LARGE SCALE GENOMIC DNA]</scope>
    <source>
        <strain evidence="6 7">DY10</strain>
    </source>
</reference>
<dbReference type="PANTHER" id="PTHR42693">
    <property type="entry name" value="ARYLSULFATASE FAMILY MEMBER"/>
    <property type="match status" value="1"/>
</dbReference>
<dbReference type="RefSeq" id="WP_077130269.1">
    <property type="nucleotide sequence ID" value="NZ_CP014263.1"/>
</dbReference>
<proteinExistence type="inferred from homology"/>
<dbReference type="EMBL" id="CP014263">
    <property type="protein sequence ID" value="AQG78826.1"/>
    <property type="molecule type" value="Genomic_DNA"/>
</dbReference>
<dbReference type="Pfam" id="PF00884">
    <property type="entry name" value="Sulfatase"/>
    <property type="match status" value="1"/>
</dbReference>
<dbReference type="OrthoDB" id="9789742at2"/>
<evidence type="ECO:0000256" key="1">
    <source>
        <dbReference type="ARBA" id="ARBA00008779"/>
    </source>
</evidence>
<dbReference type="InterPro" id="IPR000917">
    <property type="entry name" value="Sulfatase_N"/>
</dbReference>
<dbReference type="STRING" id="1178516.AWR27_05510"/>
<dbReference type="AlphaFoldDB" id="A0A1P9WTV8"/>
<dbReference type="PROSITE" id="PS00523">
    <property type="entry name" value="SULFATASE_1"/>
    <property type="match status" value="1"/>
</dbReference>
<gene>
    <name evidence="6" type="ORF">AWR27_05510</name>
</gene>
<dbReference type="Proteomes" id="UP000187941">
    <property type="component" value="Chromosome"/>
</dbReference>
<keyword evidence="2" id="KW-0479">Metal-binding</keyword>
<accession>A0A1P9WTV8</accession>
<sequence length="546" mass="61939">MHRFLFVAFSGVGIGLLLVAARLQPAGLGLATQVPVSRPNILWLSCEDMSPHLGCYGDTTVPTPNIDRLAREGIRFSNAFCTAGVCAPSRNAIITGMYQTSTGGHNMRTLNNAYPEKTGLPKAYSIVPASDVRAFPEYLRRAGYYTTNNSKTDYQFEEPPTVWNEVSNKAHWRNRQPGQPFFAVFNNTVTHESQVWARKSLPLRVDPARISVPPYYPDTKTVRQDMARFFSNIRDMDDWVGQLLKQLDDDGLLQHTIIFFWSDHGDGLPFVKREIYDRGIRVPLVVRFPDGQGAGSVRTDLMSMIDLAPTVLSLAGLPSPKHMQGRALLGKYAVKKPRQYVFAARDRLDERYDRVRSVHDGRYQYVRNFYPDRPLYMDVTYRKQQPMMAEMLRLRDEGKLNPVQMNWFRTTKPVEELYDIQADPYQLTNLADQPAEANNLKRLRKELDRWLVETKDLGGIPEKELIRQWWEGADKPPITATPTGQQQGNRLSIRCATPGASIAYKTAEQTGSDWQVYTQPLRLAKPGSVTAVARRIGYGLSAETVF</sequence>
<evidence type="ECO:0000256" key="4">
    <source>
        <dbReference type="ARBA" id="ARBA00022837"/>
    </source>
</evidence>
<comment type="similarity">
    <text evidence="1">Belongs to the sulfatase family.</text>
</comment>
<feature type="domain" description="Sulfatase N-terminal" evidence="5">
    <location>
        <begin position="39"/>
        <end position="316"/>
    </location>
</feature>
<keyword evidence="3" id="KW-0378">Hydrolase</keyword>
<dbReference type="InterPro" id="IPR017850">
    <property type="entry name" value="Alkaline_phosphatase_core_sf"/>
</dbReference>
<evidence type="ECO:0000259" key="5">
    <source>
        <dbReference type="Pfam" id="PF00884"/>
    </source>
</evidence>